<comment type="subcellular location">
    <subcellularLocation>
        <location evidence="1">Membrane</location>
        <topology evidence="1">Multi-pass membrane protein</topology>
    </subcellularLocation>
</comment>
<evidence type="ECO:0000256" key="4">
    <source>
        <dbReference type="ARBA" id="ARBA00023136"/>
    </source>
</evidence>
<proteinExistence type="predicted"/>
<dbReference type="Pfam" id="PF04172">
    <property type="entry name" value="LrgB"/>
    <property type="match status" value="1"/>
</dbReference>
<gene>
    <name evidence="6" type="ORF">V6X73_07670</name>
</gene>
<feature type="transmembrane region" description="Helical" evidence="5">
    <location>
        <begin position="102"/>
        <end position="125"/>
    </location>
</feature>
<keyword evidence="2 5" id="KW-0812">Transmembrane</keyword>
<protein>
    <submittedName>
        <fullName evidence="6">LrgB family protein</fullName>
    </submittedName>
</protein>
<dbReference type="RefSeq" id="WP_367959063.1">
    <property type="nucleotide sequence ID" value="NZ_JBAKFK010000003.1"/>
</dbReference>
<accession>A0ABV3TDA5</accession>
<evidence type="ECO:0000256" key="2">
    <source>
        <dbReference type="ARBA" id="ARBA00022692"/>
    </source>
</evidence>
<comment type="caution">
    <text evidence="6">The sequence shown here is derived from an EMBL/GenBank/DDBJ whole genome shotgun (WGS) entry which is preliminary data.</text>
</comment>
<evidence type="ECO:0000256" key="3">
    <source>
        <dbReference type="ARBA" id="ARBA00022989"/>
    </source>
</evidence>
<evidence type="ECO:0000313" key="6">
    <source>
        <dbReference type="EMBL" id="MEX0469602.1"/>
    </source>
</evidence>
<dbReference type="EMBL" id="JBAKFM010000003">
    <property type="protein sequence ID" value="MEX0469602.1"/>
    <property type="molecule type" value="Genomic_DNA"/>
</dbReference>
<keyword evidence="7" id="KW-1185">Reference proteome</keyword>
<evidence type="ECO:0000313" key="7">
    <source>
        <dbReference type="Proteomes" id="UP001556709"/>
    </source>
</evidence>
<keyword evidence="4 5" id="KW-0472">Membrane</keyword>
<reference evidence="6 7" key="1">
    <citation type="submission" date="2024-02" db="EMBL/GenBank/DDBJ databases">
        <title>New especies of Spiribacter isolated from saline water.</title>
        <authorList>
            <person name="Leon M.J."/>
            <person name="De La Haba R."/>
            <person name="Sanchez-Porro C."/>
            <person name="Ventosa A."/>
        </authorList>
    </citation>
    <scope>NUCLEOTIDE SEQUENCE [LARGE SCALE GENOMIC DNA]</scope>
    <source>
        <strain evidence="7">ag22IC6-390</strain>
    </source>
</reference>
<feature type="transmembrane region" description="Helical" evidence="5">
    <location>
        <begin position="211"/>
        <end position="237"/>
    </location>
</feature>
<feature type="transmembrane region" description="Helical" evidence="5">
    <location>
        <begin position="41"/>
        <end position="59"/>
    </location>
</feature>
<organism evidence="6 7">
    <name type="scientific">Spiribacter pallidus</name>
    <dbReference type="NCBI Taxonomy" id="1987936"/>
    <lineage>
        <taxon>Bacteria</taxon>
        <taxon>Pseudomonadati</taxon>
        <taxon>Pseudomonadota</taxon>
        <taxon>Gammaproteobacteria</taxon>
        <taxon>Chromatiales</taxon>
        <taxon>Ectothiorhodospiraceae</taxon>
        <taxon>Spiribacter</taxon>
    </lineage>
</organism>
<sequence>MSELVGIWVYLAEQPLLWLTVTVGIYAIAHRLFLASHEFPLLNPVLISVASVVGLLLLTDTPYTAYFDGAQFIHFMLGPATVLLAIPLYAQARQLQKQWLPLVLALVVGSVSAILAAVAIGWMLGLEPALLISLMPKSATTPIAMATSEQLGGKASLTAVFVIFTGITGAVAGVPLMRLFGERNADVKGFALGVVAHGIATARAFQHSDKAGAYAGLGMGLNAALTALLVPLLAWLLGLY</sequence>
<feature type="transmembrane region" description="Helical" evidence="5">
    <location>
        <begin position="155"/>
        <end position="177"/>
    </location>
</feature>
<evidence type="ECO:0000256" key="5">
    <source>
        <dbReference type="SAM" id="Phobius"/>
    </source>
</evidence>
<dbReference type="PANTHER" id="PTHR30249">
    <property type="entry name" value="PUTATIVE SEROTONIN TRANSPORTER"/>
    <property type="match status" value="1"/>
</dbReference>
<dbReference type="InterPro" id="IPR007300">
    <property type="entry name" value="CidB/LrgB"/>
</dbReference>
<evidence type="ECO:0000256" key="1">
    <source>
        <dbReference type="ARBA" id="ARBA00004141"/>
    </source>
</evidence>
<keyword evidence="3 5" id="KW-1133">Transmembrane helix</keyword>
<feature type="transmembrane region" description="Helical" evidence="5">
    <location>
        <begin position="71"/>
        <end position="90"/>
    </location>
</feature>
<feature type="transmembrane region" description="Helical" evidence="5">
    <location>
        <begin position="189"/>
        <end position="205"/>
    </location>
</feature>
<feature type="transmembrane region" description="Helical" evidence="5">
    <location>
        <begin position="16"/>
        <end position="34"/>
    </location>
</feature>
<dbReference type="PANTHER" id="PTHR30249:SF0">
    <property type="entry name" value="PLASTIDAL GLYCOLATE_GLYCERATE TRANSLOCATOR 1, CHLOROPLASTIC"/>
    <property type="match status" value="1"/>
</dbReference>
<dbReference type="Proteomes" id="UP001556709">
    <property type="component" value="Unassembled WGS sequence"/>
</dbReference>
<name>A0ABV3TDA5_9GAMM</name>